<feature type="domain" description="CCZ1/INTU/HPS4 third Longin" evidence="4">
    <location>
        <begin position="385"/>
        <end position="480"/>
    </location>
</feature>
<dbReference type="InterPro" id="IPR043988">
    <property type="entry name" value="CCZ1/INTU_longin_2"/>
</dbReference>
<evidence type="ECO:0000259" key="4">
    <source>
        <dbReference type="Pfam" id="PF19033"/>
    </source>
</evidence>
<gene>
    <name evidence="5" type="ORF">GE061_002439</name>
</gene>
<proteinExistence type="inferred from homology"/>
<reference evidence="5" key="1">
    <citation type="journal article" date="2021" name="Mol. Ecol. Resour.">
        <title>Apolygus lucorum genome provides insights into omnivorousness and mesophyll feeding.</title>
        <authorList>
            <person name="Liu Y."/>
            <person name="Liu H."/>
            <person name="Wang H."/>
            <person name="Huang T."/>
            <person name="Liu B."/>
            <person name="Yang B."/>
            <person name="Yin L."/>
            <person name="Li B."/>
            <person name="Zhang Y."/>
            <person name="Zhang S."/>
            <person name="Jiang F."/>
            <person name="Zhang X."/>
            <person name="Ren Y."/>
            <person name="Wang B."/>
            <person name="Wang S."/>
            <person name="Lu Y."/>
            <person name="Wu K."/>
            <person name="Fan W."/>
            <person name="Wang G."/>
        </authorList>
    </citation>
    <scope>NUCLEOTIDE SEQUENCE</scope>
    <source>
        <strain evidence="5">12Hb</strain>
    </source>
</reference>
<dbReference type="PANTHER" id="PTHR13056:SF0">
    <property type="entry name" value="VACUOLAR FUSION PROTEIN CCZ1 HOMOLOG-RELATED"/>
    <property type="match status" value="1"/>
</dbReference>
<keyword evidence="6" id="KW-1185">Reference proteome</keyword>
<dbReference type="InterPro" id="IPR043989">
    <property type="entry name" value="CCZ1/INTU/HSP4_longin_3"/>
</dbReference>
<dbReference type="AlphaFoldDB" id="A0A8S9X6K2"/>
<name>A0A8S9X6K2_APOLU</name>
<evidence type="ECO:0008006" key="7">
    <source>
        <dbReference type="Google" id="ProtNLM"/>
    </source>
</evidence>
<dbReference type="OrthoDB" id="240546at2759"/>
<evidence type="ECO:0000259" key="3">
    <source>
        <dbReference type="Pfam" id="PF19032"/>
    </source>
</evidence>
<dbReference type="Pfam" id="PF19031">
    <property type="entry name" value="Intu_longin_1"/>
    <property type="match status" value="1"/>
</dbReference>
<dbReference type="Pfam" id="PF19033">
    <property type="entry name" value="Intu_longin_3"/>
    <property type="match status" value="1"/>
</dbReference>
<dbReference type="Proteomes" id="UP000466442">
    <property type="component" value="Unassembled WGS sequence"/>
</dbReference>
<dbReference type="EMBL" id="WIXP02000010">
    <property type="protein sequence ID" value="KAF6204099.1"/>
    <property type="molecule type" value="Genomic_DNA"/>
</dbReference>
<dbReference type="GO" id="GO:0035658">
    <property type="term" value="C:Mon1-Ccz1 complex"/>
    <property type="evidence" value="ECO:0007669"/>
    <property type="project" value="InterPro"/>
</dbReference>
<feature type="domain" description="CCZ1/INTU second Longin" evidence="3">
    <location>
        <begin position="238"/>
        <end position="360"/>
    </location>
</feature>
<evidence type="ECO:0000256" key="1">
    <source>
        <dbReference type="ARBA" id="ARBA00005352"/>
    </source>
</evidence>
<protein>
    <recommendedName>
        <fullName evidence="7">CCZ1/INTU/HSP4 first Longin domain-containing protein</fullName>
    </recommendedName>
</protein>
<dbReference type="GO" id="GO:0016192">
    <property type="term" value="P:vesicle-mediated transport"/>
    <property type="evidence" value="ECO:0007669"/>
    <property type="project" value="InterPro"/>
</dbReference>
<organism evidence="5 6">
    <name type="scientific">Apolygus lucorum</name>
    <name type="common">Small green plant bug</name>
    <name type="synonym">Lygocoris lucorum</name>
    <dbReference type="NCBI Taxonomy" id="248454"/>
    <lineage>
        <taxon>Eukaryota</taxon>
        <taxon>Metazoa</taxon>
        <taxon>Ecdysozoa</taxon>
        <taxon>Arthropoda</taxon>
        <taxon>Hexapoda</taxon>
        <taxon>Insecta</taxon>
        <taxon>Pterygota</taxon>
        <taxon>Neoptera</taxon>
        <taxon>Paraneoptera</taxon>
        <taxon>Hemiptera</taxon>
        <taxon>Heteroptera</taxon>
        <taxon>Panheteroptera</taxon>
        <taxon>Cimicomorpha</taxon>
        <taxon>Miridae</taxon>
        <taxon>Mirini</taxon>
        <taxon>Apolygus</taxon>
    </lineage>
</organism>
<dbReference type="InterPro" id="IPR043987">
    <property type="entry name" value="CCZ1/INTU/HSP4_longin_1"/>
</dbReference>
<evidence type="ECO:0000313" key="5">
    <source>
        <dbReference type="EMBL" id="KAF6204099.1"/>
    </source>
</evidence>
<comment type="similarity">
    <text evidence="1">Belongs to the CCZ1 family.</text>
</comment>
<comment type="caution">
    <text evidence="5">The sequence shown here is derived from an EMBL/GenBank/DDBJ whole genome shotgun (WGS) entry which is preliminary data.</text>
</comment>
<evidence type="ECO:0000259" key="2">
    <source>
        <dbReference type="Pfam" id="PF19031"/>
    </source>
</evidence>
<sequence>MSVLRFSSAIFETCDVHYVFDPAFRRLEDESMTQRQPSKVSPKNFFIYNVCYGETEGQEEEKILFFHPRDTNVDVKMREVGLSEAIVKFAENFDAAECDAVHTKKTRKLFLQPEPNFWMIMTIHLPFGPRSSEVLEGSDYLGGDVETAVYQAVLKQAYSTARLFIGPFQSILDANNGDTTVLKKKLDDFFKRYLLDLRLADCDILNVFDGVQFLPLDRTTFLRSQCFVNLVEATFPVVSHSLLMYDGNLVWSGLNPEDVKVVYRYVCNSLLPKHLKANYLAKMGSSGSNVRLTRFVTGPDSLVDLVYSDKTPKVYLDKIQRPGFFHLVVYKVHDLVICLFLPKNKDPLRLELYRQLDVFLNERMSELITEIKSYRKSAPEQTEAPDTRYVYFNTMNLATKDSLRERKGNPSSDALVRALVRLHNHNVNLSKEGCLSSETFMRMSTDHWVIGRMSNFRQFYIAVERKKLSLQEVDDVAKRICENKLKGIFFHV</sequence>
<dbReference type="Pfam" id="PF19032">
    <property type="entry name" value="Intu_longin_2"/>
    <property type="match status" value="1"/>
</dbReference>
<dbReference type="PANTHER" id="PTHR13056">
    <property type="entry name" value="VACUOLAR FUSION PROTEIN CCZ1 HOMOLOG-RELATED"/>
    <property type="match status" value="1"/>
</dbReference>
<evidence type="ECO:0000313" key="6">
    <source>
        <dbReference type="Proteomes" id="UP000466442"/>
    </source>
</evidence>
<feature type="domain" description="CCZ1/INTU/HSP4 first Longin" evidence="2">
    <location>
        <begin position="44"/>
        <end position="166"/>
    </location>
</feature>
<accession>A0A8S9X6K2</accession>
<dbReference type="InterPro" id="IPR013176">
    <property type="entry name" value="Ccz1"/>
</dbReference>